<evidence type="ECO:0000256" key="5">
    <source>
        <dbReference type="PROSITE-ProRule" id="PRU10015"/>
    </source>
</evidence>
<dbReference type="InterPro" id="IPR030390">
    <property type="entry name" value="MeTrfase_TrmA_AS"/>
</dbReference>
<dbReference type="InterPro" id="IPR012340">
    <property type="entry name" value="NA-bd_OB-fold"/>
</dbReference>
<dbReference type="PANTHER" id="PTHR11061">
    <property type="entry name" value="RNA M5U METHYLTRANSFERASE"/>
    <property type="match status" value="1"/>
</dbReference>
<feature type="active site" description="Nucleophile" evidence="4">
    <location>
        <position position="377"/>
    </location>
</feature>
<dbReference type="Pfam" id="PF02475">
    <property type="entry name" value="TRM5-TYW2_MTfase"/>
    <property type="match status" value="1"/>
</dbReference>
<evidence type="ECO:0000259" key="6">
    <source>
        <dbReference type="Pfam" id="PF02475"/>
    </source>
</evidence>
<dbReference type="InterPro" id="IPR010280">
    <property type="entry name" value="U5_MeTrfase_fam"/>
</dbReference>
<dbReference type="SUPFAM" id="SSF53335">
    <property type="entry name" value="S-adenosyl-L-methionine-dependent methyltransferases"/>
    <property type="match status" value="1"/>
</dbReference>
<dbReference type="OrthoDB" id="85343at2157"/>
<dbReference type="STRING" id="1432656.X802_02085"/>
<dbReference type="GO" id="GO:0009451">
    <property type="term" value="P:RNA modification"/>
    <property type="evidence" value="ECO:0007669"/>
    <property type="project" value="UniProtKB-ARBA"/>
</dbReference>
<dbReference type="GO" id="GO:0006396">
    <property type="term" value="P:RNA processing"/>
    <property type="evidence" value="ECO:0007669"/>
    <property type="project" value="InterPro"/>
</dbReference>
<feature type="active site" evidence="5">
    <location>
        <position position="377"/>
    </location>
</feature>
<dbReference type="SUPFAM" id="SSF50249">
    <property type="entry name" value="Nucleic acid-binding proteins"/>
    <property type="match status" value="1"/>
</dbReference>
<dbReference type="PROSITE" id="PS51687">
    <property type="entry name" value="SAM_MT_RNA_M5U"/>
    <property type="match status" value="1"/>
</dbReference>
<dbReference type="GeneID" id="27134445"/>
<dbReference type="AlphaFoldDB" id="A0A0X1KIM1"/>
<dbReference type="InterPro" id="IPR056743">
    <property type="entry name" value="TRM5-TYW2-like_MTfase"/>
</dbReference>
<protein>
    <submittedName>
        <fullName evidence="7">SAM-dependent methyltransferase</fullName>
    </submittedName>
</protein>
<feature type="domain" description="TRM5/TYW2-like methyltransferase" evidence="6">
    <location>
        <begin position="279"/>
        <end position="334"/>
    </location>
</feature>
<dbReference type="Proteomes" id="UP000062043">
    <property type="component" value="Chromosome"/>
</dbReference>
<reference evidence="7 8" key="1">
    <citation type="submission" date="2014-01" db="EMBL/GenBank/DDBJ databases">
        <title>Genome sequencing of Thermococcus guaymasensis.</title>
        <authorList>
            <person name="Zhang X."/>
            <person name="Alvare G."/>
            <person name="Fristensky B."/>
            <person name="Chen L."/>
            <person name="Suen T."/>
            <person name="Chen Q."/>
            <person name="Ma K."/>
        </authorList>
    </citation>
    <scope>NUCLEOTIDE SEQUENCE [LARGE SCALE GENOMIC DNA]</scope>
    <source>
        <strain evidence="7 8">DSM 11113</strain>
    </source>
</reference>
<dbReference type="GO" id="GO:0032259">
    <property type="term" value="P:methylation"/>
    <property type="evidence" value="ECO:0007669"/>
    <property type="project" value="UniProtKB-KW"/>
</dbReference>
<evidence type="ECO:0000256" key="4">
    <source>
        <dbReference type="PROSITE-ProRule" id="PRU01024"/>
    </source>
</evidence>
<dbReference type="CDD" id="cd02440">
    <property type="entry name" value="AdoMet_MTases"/>
    <property type="match status" value="1"/>
</dbReference>
<comment type="similarity">
    <text evidence="4">Belongs to the class I-like SAM-binding methyltransferase superfamily. RNA M5U methyltransferase family.</text>
</comment>
<dbReference type="NCBIfam" id="TIGR00479">
    <property type="entry name" value="rumA"/>
    <property type="match status" value="1"/>
</dbReference>
<sequence>MQIEGKVKALNEDGLGVLVEGNRKIHVPFAYPGDVVRITSKKRRFGRLIARDFELIEPSPLRQTPRCPHFGKCGGCLWQGMKYKEQLRLKAELFERITGINAPVKGSPKIWGFRNVSNFIITAAGTGLKEYENPLGVVNLFECPVFSKRTPEYLRALRDFLAETRLRPWNLRKKSGDVHYLQIREGKFTGEVMVNLITHVEPSEGVVEAFMGYFSFADSLYWSVKGDERDDPHGEPELVGGKPLISEKIGDVVYLIHPNSFFQTNSYALELLLRAVEGFTDGERVLDLYSGVGTFGVWLAKRGFDVEGVEINPFAVEMAKGNAELNGVDAKFHVGRSEETLIGDYDTVIVDPPRKGLKGAAELLVRSGVEKIVYVSCNPKAFKLDYENHLRKAYRVEEAVLVDMFPHTPHVEAVVELVRKF</sequence>
<proteinExistence type="inferred from homology"/>
<dbReference type="PROSITE" id="PS01230">
    <property type="entry name" value="TRMA_1"/>
    <property type="match status" value="1"/>
</dbReference>
<organism evidence="7 8">
    <name type="scientific">Thermococcus guaymasensis DSM 11113</name>
    <dbReference type="NCBI Taxonomy" id="1432656"/>
    <lineage>
        <taxon>Archaea</taxon>
        <taxon>Methanobacteriati</taxon>
        <taxon>Methanobacteriota</taxon>
        <taxon>Thermococci</taxon>
        <taxon>Thermococcales</taxon>
        <taxon>Thermococcaceae</taxon>
        <taxon>Thermococcus</taxon>
    </lineage>
</organism>
<accession>A0A0X1KIM1</accession>
<name>A0A0X1KIM1_9EURY</name>
<dbReference type="GO" id="GO:0008757">
    <property type="term" value="F:S-adenosylmethionine-dependent methyltransferase activity"/>
    <property type="evidence" value="ECO:0007669"/>
    <property type="project" value="UniProtKB-ARBA"/>
</dbReference>
<dbReference type="RefSeq" id="WP_062370556.1">
    <property type="nucleotide sequence ID" value="NZ_CP007140.1"/>
</dbReference>
<dbReference type="PATRIC" id="fig|1432656.3.peg.407"/>
<evidence type="ECO:0000256" key="1">
    <source>
        <dbReference type="ARBA" id="ARBA00022603"/>
    </source>
</evidence>
<dbReference type="PANTHER" id="PTHR11061:SF30">
    <property type="entry name" value="TRNA (URACIL(54)-C(5))-METHYLTRANSFERASE"/>
    <property type="match status" value="1"/>
</dbReference>
<feature type="binding site" evidence="4">
    <location>
        <position position="310"/>
    </location>
    <ligand>
        <name>S-adenosyl-L-methionine</name>
        <dbReference type="ChEBI" id="CHEBI:59789"/>
    </ligand>
</feature>
<dbReference type="InterPro" id="IPR030391">
    <property type="entry name" value="MeTrfase_TrmA_CS"/>
</dbReference>
<feature type="binding site" evidence="4">
    <location>
        <position position="263"/>
    </location>
    <ligand>
        <name>S-adenosyl-L-methionine</name>
        <dbReference type="ChEBI" id="CHEBI:59789"/>
    </ligand>
</feature>
<keyword evidence="2 4" id="KW-0808">Transferase</keyword>
<keyword evidence="1 4" id="KW-0489">Methyltransferase</keyword>
<keyword evidence="3 4" id="KW-0949">S-adenosyl-L-methionine</keyword>
<dbReference type="Gene3D" id="2.40.50.1070">
    <property type="match status" value="1"/>
</dbReference>
<dbReference type="PROSITE" id="PS01231">
    <property type="entry name" value="TRMA_2"/>
    <property type="match status" value="1"/>
</dbReference>
<keyword evidence="8" id="KW-1185">Reference proteome</keyword>
<dbReference type="Pfam" id="PF05958">
    <property type="entry name" value="tRNA_U5-meth_tr"/>
    <property type="match status" value="1"/>
</dbReference>
<evidence type="ECO:0000313" key="7">
    <source>
        <dbReference type="EMBL" id="AJC71105.1"/>
    </source>
</evidence>
<dbReference type="Gene3D" id="3.40.50.150">
    <property type="entry name" value="Vaccinia Virus protein VP39"/>
    <property type="match status" value="1"/>
</dbReference>
<gene>
    <name evidence="7" type="ORF">X802_02085</name>
</gene>
<dbReference type="InterPro" id="IPR029063">
    <property type="entry name" value="SAM-dependent_MTases_sf"/>
</dbReference>
<dbReference type="Gene3D" id="2.40.50.140">
    <property type="entry name" value="Nucleic acid-binding proteins"/>
    <property type="match status" value="1"/>
</dbReference>
<evidence type="ECO:0000313" key="8">
    <source>
        <dbReference type="Proteomes" id="UP000062043"/>
    </source>
</evidence>
<dbReference type="GO" id="GO:0008173">
    <property type="term" value="F:RNA methyltransferase activity"/>
    <property type="evidence" value="ECO:0007669"/>
    <property type="project" value="InterPro"/>
</dbReference>
<feature type="binding site" evidence="4">
    <location>
        <position position="289"/>
    </location>
    <ligand>
        <name>S-adenosyl-L-methionine</name>
        <dbReference type="ChEBI" id="CHEBI:59789"/>
    </ligand>
</feature>
<evidence type="ECO:0000256" key="3">
    <source>
        <dbReference type="ARBA" id="ARBA00022691"/>
    </source>
</evidence>
<evidence type="ECO:0000256" key="2">
    <source>
        <dbReference type="ARBA" id="ARBA00022679"/>
    </source>
</evidence>
<dbReference type="KEGG" id="tgy:X802_02085"/>
<dbReference type="EMBL" id="CP007140">
    <property type="protein sequence ID" value="AJC71105.1"/>
    <property type="molecule type" value="Genomic_DNA"/>
</dbReference>
<feature type="binding site" evidence="4">
    <location>
        <position position="351"/>
    </location>
    <ligand>
        <name>S-adenosyl-L-methionine</name>
        <dbReference type="ChEBI" id="CHEBI:59789"/>
    </ligand>
</feature>